<dbReference type="InterPro" id="IPR036188">
    <property type="entry name" value="FAD/NAD-bd_sf"/>
</dbReference>
<dbReference type="InterPro" id="IPR050493">
    <property type="entry name" value="FAD-dep_Monooxygenase_BioMet"/>
</dbReference>
<protein>
    <recommendedName>
        <fullName evidence="6">FAD-binding domain-containing protein</fullName>
    </recommendedName>
</protein>
<feature type="domain" description="FAD-binding" evidence="6">
    <location>
        <begin position="7"/>
        <end position="353"/>
    </location>
</feature>
<accession>A0AAV9NG92</accession>
<dbReference type="GeneID" id="89980248"/>
<dbReference type="Proteomes" id="UP001358417">
    <property type="component" value="Unassembled WGS sequence"/>
</dbReference>
<organism evidence="7 8">
    <name type="scientific">Exophiala bonariae</name>
    <dbReference type="NCBI Taxonomy" id="1690606"/>
    <lineage>
        <taxon>Eukaryota</taxon>
        <taxon>Fungi</taxon>
        <taxon>Dikarya</taxon>
        <taxon>Ascomycota</taxon>
        <taxon>Pezizomycotina</taxon>
        <taxon>Eurotiomycetes</taxon>
        <taxon>Chaetothyriomycetidae</taxon>
        <taxon>Chaetothyriales</taxon>
        <taxon>Herpotrichiellaceae</taxon>
        <taxon>Exophiala</taxon>
    </lineage>
</organism>
<name>A0AAV9NG92_9EURO</name>
<dbReference type="PANTHER" id="PTHR13789">
    <property type="entry name" value="MONOOXYGENASE"/>
    <property type="match status" value="1"/>
</dbReference>
<evidence type="ECO:0000256" key="5">
    <source>
        <dbReference type="ARBA" id="ARBA00023033"/>
    </source>
</evidence>
<keyword evidence="3" id="KW-0274">FAD</keyword>
<proteinExistence type="inferred from homology"/>
<evidence type="ECO:0000313" key="7">
    <source>
        <dbReference type="EMBL" id="KAK5056569.1"/>
    </source>
</evidence>
<dbReference type="SUPFAM" id="SSF51905">
    <property type="entry name" value="FAD/NAD(P)-binding domain"/>
    <property type="match status" value="1"/>
</dbReference>
<keyword evidence="4" id="KW-0560">Oxidoreductase</keyword>
<evidence type="ECO:0000256" key="2">
    <source>
        <dbReference type="ARBA" id="ARBA00022630"/>
    </source>
</evidence>
<dbReference type="AlphaFoldDB" id="A0AAV9NG92"/>
<reference evidence="7 8" key="1">
    <citation type="submission" date="2023-08" db="EMBL/GenBank/DDBJ databases">
        <title>Black Yeasts Isolated from many extreme environments.</title>
        <authorList>
            <person name="Coleine C."/>
            <person name="Stajich J.E."/>
            <person name="Selbmann L."/>
        </authorList>
    </citation>
    <scope>NUCLEOTIDE SEQUENCE [LARGE SCALE GENOMIC DNA]</scope>
    <source>
        <strain evidence="7 8">CCFEE 5792</strain>
    </source>
</reference>
<dbReference type="RefSeq" id="XP_064708285.1">
    <property type="nucleotide sequence ID" value="XM_064855625.1"/>
</dbReference>
<dbReference type="GO" id="GO:0071949">
    <property type="term" value="F:FAD binding"/>
    <property type="evidence" value="ECO:0007669"/>
    <property type="project" value="InterPro"/>
</dbReference>
<keyword evidence="2" id="KW-0285">Flavoprotein</keyword>
<sequence>MGRRTLRVGIVGAGLGGLAAAIAIARAGANVTVLEAATELGEIGAGIQMLPNVSRFLIRWGVDKIISDELVEHHECCTWAGPEPTLVARSDPKLLAKQAGFPWWMVRRDHLHAGLTKSAKEHGAKIILGARVVKMEEVGDTVKIQSHGGQSYGFDMVIGADGINSFVRGQLFPEAMPIATSKVAAYRGVLSCKQILAEIPEARTFLRGTMDVSSGPRGYIVMYPISGGKELNIVTAFCKDDYVTKPEDADIEEFRGYYQDYSPVVQKILKLVNYTQRWPLLQLPPMKSWSNEKHNIVLMGDAAHCMQNHMAQGAATAIEDGAFLGRVISEVVRGTLSVSQCVELYEQRRMPKAYLKQQISFMSGLMNLAEESIEQRNAASQPEIRALQENSLQPAPPSPTYRSWQYYSSAESAPNIFYYDAEGDADSAVWEYLMSQGTPSKANFLTDTLKKYWLGFLHDNGVVAGGANGVCVVPGMEEVDHEKFGNGL</sequence>
<evidence type="ECO:0000256" key="3">
    <source>
        <dbReference type="ARBA" id="ARBA00022827"/>
    </source>
</evidence>
<dbReference type="Pfam" id="PF01494">
    <property type="entry name" value="FAD_binding_3"/>
    <property type="match status" value="1"/>
</dbReference>
<gene>
    <name evidence="7" type="ORF">LTR84_012101</name>
</gene>
<dbReference type="SUPFAM" id="SSF54373">
    <property type="entry name" value="FAD-linked reductases, C-terminal domain"/>
    <property type="match status" value="1"/>
</dbReference>
<keyword evidence="5" id="KW-0503">Monooxygenase</keyword>
<evidence type="ECO:0000313" key="8">
    <source>
        <dbReference type="Proteomes" id="UP001358417"/>
    </source>
</evidence>
<dbReference type="PANTHER" id="PTHR13789:SF306">
    <property type="entry name" value="HYDROXYLASE, PUTATIVE-RELATED"/>
    <property type="match status" value="1"/>
</dbReference>
<comment type="similarity">
    <text evidence="1">Belongs to the paxM FAD-dependent monooxygenase family.</text>
</comment>
<dbReference type="PRINTS" id="PR00420">
    <property type="entry name" value="RNGMNOXGNASE"/>
</dbReference>
<dbReference type="GO" id="GO:0004497">
    <property type="term" value="F:monooxygenase activity"/>
    <property type="evidence" value="ECO:0007669"/>
    <property type="project" value="UniProtKB-KW"/>
</dbReference>
<evidence type="ECO:0000256" key="4">
    <source>
        <dbReference type="ARBA" id="ARBA00023002"/>
    </source>
</evidence>
<keyword evidence="8" id="KW-1185">Reference proteome</keyword>
<dbReference type="Gene3D" id="3.50.50.60">
    <property type="entry name" value="FAD/NAD(P)-binding domain"/>
    <property type="match status" value="1"/>
</dbReference>
<comment type="caution">
    <text evidence="7">The sequence shown here is derived from an EMBL/GenBank/DDBJ whole genome shotgun (WGS) entry which is preliminary data.</text>
</comment>
<dbReference type="EMBL" id="JAVRRD010000007">
    <property type="protein sequence ID" value="KAK5056569.1"/>
    <property type="molecule type" value="Genomic_DNA"/>
</dbReference>
<evidence type="ECO:0000256" key="1">
    <source>
        <dbReference type="ARBA" id="ARBA00007992"/>
    </source>
</evidence>
<dbReference type="InterPro" id="IPR002938">
    <property type="entry name" value="FAD-bd"/>
</dbReference>
<evidence type="ECO:0000259" key="6">
    <source>
        <dbReference type="Pfam" id="PF01494"/>
    </source>
</evidence>